<dbReference type="PANTHER" id="PTHR13683:SF800">
    <property type="entry name" value="EUKARYOTIC ASPARTYL PROTEASE FAMILY PROTEIN"/>
    <property type="match status" value="1"/>
</dbReference>
<dbReference type="InterPro" id="IPR032799">
    <property type="entry name" value="TAXi_C"/>
</dbReference>
<evidence type="ECO:0000256" key="5">
    <source>
        <dbReference type="ARBA" id="ARBA00022750"/>
    </source>
</evidence>
<name>A0A835HXW9_9MAGN</name>
<gene>
    <name evidence="13" type="ORF">IFM89_012314</name>
</gene>
<dbReference type="GO" id="GO:0006508">
    <property type="term" value="P:proteolysis"/>
    <property type="evidence" value="ECO:0007669"/>
    <property type="project" value="UniProtKB-KW"/>
</dbReference>
<evidence type="ECO:0000256" key="9">
    <source>
        <dbReference type="PIRSR" id="PIRSR601461-1"/>
    </source>
</evidence>
<dbReference type="SUPFAM" id="SSF50630">
    <property type="entry name" value="Acid proteases"/>
    <property type="match status" value="1"/>
</dbReference>
<comment type="caution">
    <text evidence="13">The sequence shown here is derived from an EMBL/GenBank/DDBJ whole genome shotgun (WGS) entry which is preliminary data.</text>
</comment>
<dbReference type="Pfam" id="PF14543">
    <property type="entry name" value="TAXi_N"/>
    <property type="match status" value="1"/>
</dbReference>
<dbReference type="FunFam" id="2.40.70.10:FF:000015">
    <property type="entry name" value="Aspartyl protease family protein"/>
    <property type="match status" value="1"/>
</dbReference>
<comment type="similarity">
    <text evidence="1 10">Belongs to the peptidase A1 family.</text>
</comment>
<organism evidence="13 14">
    <name type="scientific">Coptis chinensis</name>
    <dbReference type="NCBI Taxonomy" id="261450"/>
    <lineage>
        <taxon>Eukaryota</taxon>
        <taxon>Viridiplantae</taxon>
        <taxon>Streptophyta</taxon>
        <taxon>Embryophyta</taxon>
        <taxon>Tracheophyta</taxon>
        <taxon>Spermatophyta</taxon>
        <taxon>Magnoliopsida</taxon>
        <taxon>Ranunculales</taxon>
        <taxon>Ranunculaceae</taxon>
        <taxon>Coptidoideae</taxon>
        <taxon>Coptis</taxon>
    </lineage>
</organism>
<evidence type="ECO:0000313" key="13">
    <source>
        <dbReference type="EMBL" id="KAF9608975.1"/>
    </source>
</evidence>
<evidence type="ECO:0000256" key="10">
    <source>
        <dbReference type="RuleBase" id="RU000454"/>
    </source>
</evidence>
<protein>
    <recommendedName>
        <fullName evidence="7">Aspartic proteinase Asp1</fullName>
    </recommendedName>
    <alternativeName>
        <fullName evidence="8">Nucellin-like protein</fullName>
    </alternativeName>
</protein>
<accession>A0A835HXW9</accession>
<evidence type="ECO:0000256" key="7">
    <source>
        <dbReference type="ARBA" id="ARBA00068871"/>
    </source>
</evidence>
<dbReference type="InterPro" id="IPR001461">
    <property type="entry name" value="Aspartic_peptidase_A1"/>
</dbReference>
<dbReference type="InterPro" id="IPR033121">
    <property type="entry name" value="PEPTIDASE_A1"/>
</dbReference>
<evidence type="ECO:0000256" key="1">
    <source>
        <dbReference type="ARBA" id="ARBA00007447"/>
    </source>
</evidence>
<feature type="active site" evidence="9">
    <location>
        <position position="289"/>
    </location>
</feature>
<feature type="signal peptide" evidence="11">
    <location>
        <begin position="1"/>
        <end position="30"/>
    </location>
</feature>
<dbReference type="Gene3D" id="2.40.70.10">
    <property type="entry name" value="Acid Proteases"/>
    <property type="match status" value="2"/>
</dbReference>
<feature type="chain" id="PRO_5032411745" description="Aspartic proteinase Asp1" evidence="11">
    <location>
        <begin position="31"/>
        <end position="430"/>
    </location>
</feature>
<dbReference type="FunFam" id="2.40.70.10:FF:000027">
    <property type="entry name" value="Aspartic proteinase Asp1 isoform A"/>
    <property type="match status" value="1"/>
</dbReference>
<evidence type="ECO:0000256" key="11">
    <source>
        <dbReference type="SAM" id="SignalP"/>
    </source>
</evidence>
<dbReference type="InterPro" id="IPR021109">
    <property type="entry name" value="Peptidase_aspartic_dom_sf"/>
</dbReference>
<reference evidence="13 14" key="1">
    <citation type="submission" date="2020-10" db="EMBL/GenBank/DDBJ databases">
        <title>The Coptis chinensis genome and diversification of protoberbering-type alkaloids.</title>
        <authorList>
            <person name="Wang B."/>
            <person name="Shu S."/>
            <person name="Song C."/>
            <person name="Liu Y."/>
        </authorList>
    </citation>
    <scope>NUCLEOTIDE SEQUENCE [LARGE SCALE GENOMIC DNA]</scope>
    <source>
        <strain evidence="13">HL-2020</strain>
        <tissue evidence="13">Leaf</tissue>
    </source>
</reference>
<dbReference type="PANTHER" id="PTHR13683">
    <property type="entry name" value="ASPARTYL PROTEASES"/>
    <property type="match status" value="1"/>
</dbReference>
<dbReference type="Pfam" id="PF14541">
    <property type="entry name" value="TAXi_C"/>
    <property type="match status" value="1"/>
</dbReference>
<keyword evidence="4" id="KW-0677">Repeat</keyword>
<dbReference type="GO" id="GO:0004190">
    <property type="term" value="F:aspartic-type endopeptidase activity"/>
    <property type="evidence" value="ECO:0007669"/>
    <property type="project" value="UniProtKB-KW"/>
</dbReference>
<keyword evidence="2 10" id="KW-0645">Protease</keyword>
<keyword evidence="3 11" id="KW-0732">Signal</keyword>
<dbReference type="Proteomes" id="UP000631114">
    <property type="component" value="Unassembled WGS sequence"/>
</dbReference>
<dbReference type="PROSITE" id="PS51767">
    <property type="entry name" value="PEPTIDASE_A1"/>
    <property type="match status" value="1"/>
</dbReference>
<proteinExistence type="inferred from homology"/>
<keyword evidence="5 10" id="KW-0064">Aspartyl protease</keyword>
<dbReference type="InterPro" id="IPR032861">
    <property type="entry name" value="TAXi_N"/>
</dbReference>
<evidence type="ECO:0000313" key="14">
    <source>
        <dbReference type="Proteomes" id="UP000631114"/>
    </source>
</evidence>
<sequence length="430" mass="46970">MEKKGKVMMVMMMWVLLVLVLISISGSSAAANQQQHKDKKQTIPSLSLHRIGSSAVFPLRGNVYPEGYYYVAVSVGTPPKPYFLDIDTGSDLTWLQCDAPCVNCHKAPHPPFRPNKNSIVACSDPICSAIQPQDSNYRCEDPREQCDYEVAYADQAVSLGVLVRDVFPLRLNNGSIVVPRLVFGCGYDQQVSDPTISNTDGVLGLGNGESSIVSQLRKFGITQNVIGHCMSAHGGGFLFFGDDLVPSSGVVWTPMSRSRSSDKHYSPGPAELVYGTKSTGVKGLITIFDSGSSYTYFNLQAYQAFISSIRKDLNGKPLKAVDDETLPVCWKGKKPFKSLQDVKKYFSPVILNFNGKKAKLVIPPEAYMIITSHGNVCLGILNGSEVGLEDLNIIGDISLQDLLVIYDNEKQQIGWVPKDCTRLPKSGSAL</sequence>
<evidence type="ECO:0000256" key="6">
    <source>
        <dbReference type="ARBA" id="ARBA00022801"/>
    </source>
</evidence>
<dbReference type="AlphaFoldDB" id="A0A835HXW9"/>
<evidence type="ECO:0000256" key="2">
    <source>
        <dbReference type="ARBA" id="ARBA00022670"/>
    </source>
</evidence>
<dbReference type="PRINTS" id="PR00792">
    <property type="entry name" value="PEPSIN"/>
</dbReference>
<dbReference type="PROSITE" id="PS00141">
    <property type="entry name" value="ASP_PROTEASE"/>
    <property type="match status" value="1"/>
</dbReference>
<evidence type="ECO:0000256" key="4">
    <source>
        <dbReference type="ARBA" id="ARBA00022737"/>
    </source>
</evidence>
<evidence type="ECO:0000256" key="3">
    <source>
        <dbReference type="ARBA" id="ARBA00022729"/>
    </source>
</evidence>
<dbReference type="OrthoDB" id="2747330at2759"/>
<evidence type="ECO:0000259" key="12">
    <source>
        <dbReference type="PROSITE" id="PS51767"/>
    </source>
</evidence>
<feature type="domain" description="Peptidase A1" evidence="12">
    <location>
        <begin position="69"/>
        <end position="416"/>
    </location>
</feature>
<keyword evidence="14" id="KW-1185">Reference proteome</keyword>
<feature type="active site" evidence="9">
    <location>
        <position position="87"/>
    </location>
</feature>
<dbReference type="EMBL" id="JADFTS010000004">
    <property type="protein sequence ID" value="KAF9608975.1"/>
    <property type="molecule type" value="Genomic_DNA"/>
</dbReference>
<dbReference type="InterPro" id="IPR001969">
    <property type="entry name" value="Aspartic_peptidase_AS"/>
</dbReference>
<evidence type="ECO:0000256" key="8">
    <source>
        <dbReference type="ARBA" id="ARBA00077656"/>
    </source>
</evidence>
<keyword evidence="6 10" id="KW-0378">Hydrolase</keyword>